<dbReference type="AlphaFoldDB" id="A0A8S3UF50"/>
<feature type="compositionally biased region" description="Basic residues" evidence="1">
    <location>
        <begin position="127"/>
        <end position="137"/>
    </location>
</feature>
<dbReference type="Proteomes" id="UP000683360">
    <property type="component" value="Unassembled WGS sequence"/>
</dbReference>
<sequence>MVLVTVTILFSTVVKGNLPTQKRRDVTYRINKTFDIDEFTYDLQKIKISENCTEKDLNSIYDDYEEDLKKKHAPVKSRGQRNKPLPCMNKELRGAIYRKQMLYSQYTKNRSDKNWEKFRKQRNLVTKIKRKSIKRTRPTSGHSTKKDEKQEQKSRELNIGDEWQLIIVNL</sequence>
<accession>A0A8S3UF50</accession>
<gene>
    <name evidence="3" type="ORF">MEDL_52074</name>
</gene>
<keyword evidence="4" id="KW-1185">Reference proteome</keyword>
<organism evidence="3 4">
    <name type="scientific">Mytilus edulis</name>
    <name type="common">Blue mussel</name>
    <dbReference type="NCBI Taxonomy" id="6550"/>
    <lineage>
        <taxon>Eukaryota</taxon>
        <taxon>Metazoa</taxon>
        <taxon>Spiralia</taxon>
        <taxon>Lophotrochozoa</taxon>
        <taxon>Mollusca</taxon>
        <taxon>Bivalvia</taxon>
        <taxon>Autobranchia</taxon>
        <taxon>Pteriomorphia</taxon>
        <taxon>Mytilida</taxon>
        <taxon>Mytiloidea</taxon>
        <taxon>Mytilidae</taxon>
        <taxon>Mytilinae</taxon>
        <taxon>Mytilus</taxon>
    </lineage>
</organism>
<dbReference type="OrthoDB" id="5987619at2759"/>
<dbReference type="EMBL" id="CAJPWZ010002533">
    <property type="protein sequence ID" value="CAG2239725.1"/>
    <property type="molecule type" value="Genomic_DNA"/>
</dbReference>
<reference evidence="3" key="1">
    <citation type="submission" date="2021-03" db="EMBL/GenBank/DDBJ databases">
        <authorList>
            <person name="Bekaert M."/>
        </authorList>
    </citation>
    <scope>NUCLEOTIDE SEQUENCE</scope>
</reference>
<feature type="signal peptide" evidence="2">
    <location>
        <begin position="1"/>
        <end position="16"/>
    </location>
</feature>
<comment type="caution">
    <text evidence="3">The sequence shown here is derived from an EMBL/GenBank/DDBJ whole genome shotgun (WGS) entry which is preliminary data.</text>
</comment>
<feature type="region of interest" description="Disordered" evidence="1">
    <location>
        <begin position="127"/>
        <end position="154"/>
    </location>
</feature>
<name>A0A8S3UF50_MYTED</name>
<feature type="chain" id="PRO_5035830242" evidence="2">
    <location>
        <begin position="17"/>
        <end position="170"/>
    </location>
</feature>
<protein>
    <submittedName>
        <fullName evidence="3">Uncharacterized protein</fullName>
    </submittedName>
</protein>
<evidence type="ECO:0000256" key="2">
    <source>
        <dbReference type="SAM" id="SignalP"/>
    </source>
</evidence>
<evidence type="ECO:0000313" key="3">
    <source>
        <dbReference type="EMBL" id="CAG2239725.1"/>
    </source>
</evidence>
<keyword evidence="2" id="KW-0732">Signal</keyword>
<proteinExistence type="predicted"/>
<evidence type="ECO:0000313" key="4">
    <source>
        <dbReference type="Proteomes" id="UP000683360"/>
    </source>
</evidence>
<feature type="compositionally biased region" description="Basic and acidic residues" evidence="1">
    <location>
        <begin position="144"/>
        <end position="154"/>
    </location>
</feature>
<evidence type="ECO:0000256" key="1">
    <source>
        <dbReference type="SAM" id="MobiDB-lite"/>
    </source>
</evidence>